<sequence>MTMAIDGGGRSGPFARYPVRPETVQSSGDRIAAFAGDVESLHDAVTGAHRPAQQGVAGLLTMPMVAAEDPVRRKAQRWLGSALFAGGAVRLFSEAVAEYNRQVDDLNSRYWEAKRNNFGIASPTLAPDATAAERTEANDEFRESVSTAEQDLLRELRNRFHRVIEPQLDDDADHVAGLLDRGPDDEEAVLALYSAGTLPAYAPVFFPQHDFTQVPLQDLPNGTLLAERMQLAMDGELPPEEFLEMMVWLEMMAGRIEYVQQHGNASLSEDELKFLHYFYAQMGDRIWELPDYIQAEEHRWDGGGFNPWGWRDERSDGFDQATQERMLGALGTGLLGLSNPELWPPHLRGQDPMDPQSRYHLPQTVIDLVSQPSLDAQQTMQYPHLGPLVDRLDDFAKLSTMFAHVPADVEGGTRFSELTTQRVAELAFAAQMYQDGGFGRGITTASPLVNTEAVAAILEPLLEVSTRNEEANYRLLTGEGLGPMERTALKHPDANYHHYDDQAFLLNALYGFQWSDDGAAAAGLTNWISERAQAAALNGEYDPMATEAAAALIDLVTMTAEGEGHQDDPRIDTYDSLMRSLSQHNPEIARSFSRIAASYLGDFSEPSGPATRVEGNGSLSLSDHDKIRFLDLVATDEQAINALSFAAGEYQQRLLEAGLAGETSMLEVGQRHSHLDALLAASRIHAGLVQGSHQHELAMAAYEEHMRWASYGKSAVTTTSGAVIGATPLKPVGPFLNAGLGHMVDDILAGYIAPPTRDNSFDHGGILDLGRDNTYAAHEYLTAMIATDSFPEDREIPTELLLTEPPDETPVYVDGRPVLKPVADLDGDERNDLFLLVGNETDGVGGDAFRFYRNEYQASSDFQRVFGRDPENHRQGLR</sequence>
<keyword evidence="4" id="KW-1185">Reference proteome</keyword>
<dbReference type="RefSeq" id="WP_239677776.1">
    <property type="nucleotide sequence ID" value="NZ_CP070499.1"/>
</dbReference>
<gene>
    <name evidence="3" type="ORF">JQS43_04395</name>
</gene>
<dbReference type="InterPro" id="IPR057037">
    <property type="entry name" value="TPR_rep_actino"/>
</dbReference>
<accession>A0A895YCT3</accession>
<evidence type="ECO:0000256" key="1">
    <source>
        <dbReference type="SAM" id="Coils"/>
    </source>
</evidence>
<dbReference type="EMBL" id="CP070499">
    <property type="protein sequence ID" value="QSB15597.1"/>
    <property type="molecule type" value="Genomic_DNA"/>
</dbReference>
<keyword evidence="1" id="KW-0175">Coiled coil</keyword>
<protein>
    <recommendedName>
        <fullName evidence="2">TPR repeat domain-containing protein</fullName>
    </recommendedName>
</protein>
<evidence type="ECO:0000259" key="2">
    <source>
        <dbReference type="Pfam" id="PF23275"/>
    </source>
</evidence>
<feature type="domain" description="TPR repeat" evidence="2">
    <location>
        <begin position="261"/>
        <end position="527"/>
    </location>
</feature>
<dbReference type="KEGG" id="nhy:JQS43_04395"/>
<dbReference type="AlphaFoldDB" id="A0A895YCT3"/>
<organism evidence="3 4">
    <name type="scientific">Natronosporangium hydrolyticum</name>
    <dbReference type="NCBI Taxonomy" id="2811111"/>
    <lineage>
        <taxon>Bacteria</taxon>
        <taxon>Bacillati</taxon>
        <taxon>Actinomycetota</taxon>
        <taxon>Actinomycetes</taxon>
        <taxon>Micromonosporales</taxon>
        <taxon>Micromonosporaceae</taxon>
        <taxon>Natronosporangium</taxon>
    </lineage>
</organism>
<name>A0A895YCT3_9ACTN</name>
<reference evidence="3" key="1">
    <citation type="submission" date="2021-02" db="EMBL/GenBank/DDBJ databases">
        <title>Natrosporangium hydrolyticum gen. nov., sp. nov, a haloalkaliphilic actinobacterium from a soda solonchak soil.</title>
        <authorList>
            <person name="Sorokin D.Y."/>
            <person name="Khijniak T.V."/>
            <person name="Zakharycheva A.P."/>
            <person name="Boueva O.V."/>
            <person name="Ariskina E.V."/>
            <person name="Hahnke R.L."/>
            <person name="Bunk B."/>
            <person name="Sproer C."/>
            <person name="Schumann P."/>
            <person name="Evtushenko L.I."/>
            <person name="Kublanov I.V."/>
        </authorList>
    </citation>
    <scope>NUCLEOTIDE SEQUENCE</scope>
    <source>
        <strain evidence="3">DSM 106523</strain>
    </source>
</reference>
<dbReference type="Pfam" id="PF23275">
    <property type="entry name" value="TPR_23"/>
    <property type="match status" value="1"/>
</dbReference>
<evidence type="ECO:0000313" key="3">
    <source>
        <dbReference type="EMBL" id="QSB15597.1"/>
    </source>
</evidence>
<feature type="coiled-coil region" evidence="1">
    <location>
        <begin position="89"/>
        <end position="116"/>
    </location>
</feature>
<evidence type="ECO:0000313" key="4">
    <source>
        <dbReference type="Proteomes" id="UP000662857"/>
    </source>
</evidence>
<dbReference type="Proteomes" id="UP000662857">
    <property type="component" value="Chromosome"/>
</dbReference>
<proteinExistence type="predicted"/>